<evidence type="ECO:0000256" key="10">
    <source>
        <dbReference type="SAM" id="MobiDB-lite"/>
    </source>
</evidence>
<keyword evidence="3" id="KW-0001">2Fe-2S</keyword>
<dbReference type="AlphaFoldDB" id="A0A964UVL0"/>
<evidence type="ECO:0000256" key="2">
    <source>
        <dbReference type="ARBA" id="ARBA00015816"/>
    </source>
</evidence>
<evidence type="ECO:0000256" key="4">
    <source>
        <dbReference type="ARBA" id="ARBA00022723"/>
    </source>
</evidence>
<keyword evidence="7" id="KW-1015">Disulfide bond</keyword>
<dbReference type="InterPro" id="IPR036922">
    <property type="entry name" value="Rieske_2Fe-2S_sf"/>
</dbReference>
<dbReference type="InterPro" id="IPR017941">
    <property type="entry name" value="Rieske_2Fe-2S"/>
</dbReference>
<feature type="domain" description="Rieske" evidence="11">
    <location>
        <begin position="73"/>
        <end position="165"/>
    </location>
</feature>
<dbReference type="OrthoDB" id="25106at2"/>
<accession>A0A964UVL0</accession>
<dbReference type="PRINTS" id="PR00162">
    <property type="entry name" value="RIESKE"/>
</dbReference>
<comment type="cofactor">
    <cofactor evidence="9">
        <name>[2Fe-2S] cluster</name>
        <dbReference type="ChEBI" id="CHEBI:190135"/>
    </cofactor>
</comment>
<evidence type="ECO:0000256" key="9">
    <source>
        <dbReference type="ARBA" id="ARBA00034078"/>
    </source>
</evidence>
<dbReference type="GO" id="GO:0046872">
    <property type="term" value="F:metal ion binding"/>
    <property type="evidence" value="ECO:0007669"/>
    <property type="project" value="UniProtKB-KW"/>
</dbReference>
<dbReference type="Proteomes" id="UP000598297">
    <property type="component" value="Unassembled WGS sequence"/>
</dbReference>
<keyword evidence="13" id="KW-1185">Reference proteome</keyword>
<dbReference type="EMBL" id="JAAAHS010000276">
    <property type="protein sequence ID" value="NBE55033.1"/>
    <property type="molecule type" value="Genomic_DNA"/>
</dbReference>
<keyword evidence="5" id="KW-0408">Iron</keyword>
<keyword evidence="4" id="KW-0479">Metal-binding</keyword>
<evidence type="ECO:0000256" key="5">
    <source>
        <dbReference type="ARBA" id="ARBA00023004"/>
    </source>
</evidence>
<dbReference type="FunFam" id="2.102.10.10:FF:000016">
    <property type="entry name" value="Nitrite reductase/ring-hydroxylating ferredoxin subunit"/>
    <property type="match status" value="1"/>
</dbReference>
<dbReference type="SUPFAM" id="SSF50022">
    <property type="entry name" value="ISP domain"/>
    <property type="match status" value="1"/>
</dbReference>
<dbReference type="Gene3D" id="2.102.10.10">
    <property type="entry name" value="Rieske [2Fe-2S] iron-sulphur domain"/>
    <property type="match status" value="1"/>
</dbReference>
<dbReference type="Pfam" id="PF00355">
    <property type="entry name" value="Rieske"/>
    <property type="match status" value="1"/>
</dbReference>
<organism evidence="12 13">
    <name type="scientific">Streptomyces boluensis</name>
    <dbReference type="NCBI Taxonomy" id="1775135"/>
    <lineage>
        <taxon>Bacteria</taxon>
        <taxon>Bacillati</taxon>
        <taxon>Actinomycetota</taxon>
        <taxon>Actinomycetes</taxon>
        <taxon>Kitasatosporales</taxon>
        <taxon>Streptomycetaceae</taxon>
        <taxon>Streptomyces</taxon>
    </lineage>
</organism>
<dbReference type="InterPro" id="IPR014349">
    <property type="entry name" value="Rieske_Fe-S_prot"/>
</dbReference>
<dbReference type="InterPro" id="IPR005805">
    <property type="entry name" value="Rieske_Fe-S_prot_C"/>
</dbReference>
<comment type="function">
    <text evidence="1">Iron-sulfur subunit of the cytochrome bc1 complex, an essential component of the respiratory electron transport chain required for ATP synthesis. The bc1 complex catalyzes the oxidation of menaquinol and the reduction of cytochrome c in the respiratory chain. The bc1 complex operates through a Q-cycle mechanism that couples electron transfer to generation of the proton gradient that drives ATP synthesis.</text>
</comment>
<reference evidence="12" key="1">
    <citation type="submission" date="2020-01" db="EMBL/GenBank/DDBJ databases">
        <title>Whole-genome analyses of novel actinobacteria.</title>
        <authorList>
            <person name="Sahin N."/>
        </authorList>
    </citation>
    <scope>NUCLEOTIDE SEQUENCE</scope>
    <source>
        <strain evidence="12">YC537</strain>
    </source>
</reference>
<dbReference type="RefSeq" id="WP_161702415.1">
    <property type="nucleotide sequence ID" value="NZ_JAAAHS010000276.1"/>
</dbReference>
<keyword evidence="6" id="KW-0411">Iron-sulfur</keyword>
<sequence>MANSQDTGSLDPARRTVVAGVGAVGLAAAVTACGGSGDSTPAGETSPPKDATGGADTGAPTDGETGGGGGGGTPLAKTGDIPEGGGKVFKEEGVVVTQPSAGDFKAFSATCTHQGCTVKDVADGTINCVCHGSKFAVADGSVEHGPATRPLPTAKIAVSGDEITLP</sequence>
<proteinExistence type="predicted"/>
<dbReference type="CDD" id="cd03467">
    <property type="entry name" value="Rieske"/>
    <property type="match status" value="1"/>
</dbReference>
<evidence type="ECO:0000259" key="11">
    <source>
        <dbReference type="PROSITE" id="PS51296"/>
    </source>
</evidence>
<feature type="compositionally biased region" description="Gly residues" evidence="10">
    <location>
        <begin position="64"/>
        <end position="73"/>
    </location>
</feature>
<evidence type="ECO:0000256" key="1">
    <source>
        <dbReference type="ARBA" id="ARBA00002494"/>
    </source>
</evidence>
<feature type="region of interest" description="Disordered" evidence="10">
    <location>
        <begin position="33"/>
        <end position="87"/>
    </location>
</feature>
<comment type="caution">
    <text evidence="12">The sequence shown here is derived from an EMBL/GenBank/DDBJ whole genome shotgun (WGS) entry which is preliminary data.</text>
</comment>
<evidence type="ECO:0000256" key="7">
    <source>
        <dbReference type="ARBA" id="ARBA00023157"/>
    </source>
</evidence>
<protein>
    <recommendedName>
        <fullName evidence="2">Cytochrome bc1 complex Rieske iron-sulfur subunit</fullName>
    </recommendedName>
    <alternativeName>
        <fullName evidence="8">Cytochrome bc1 reductase complex subunit QcrA</fullName>
    </alternativeName>
</protein>
<dbReference type="PROSITE" id="PS51296">
    <property type="entry name" value="RIESKE"/>
    <property type="match status" value="1"/>
</dbReference>
<dbReference type="GO" id="GO:0016705">
    <property type="term" value="F:oxidoreductase activity, acting on paired donors, with incorporation or reduction of molecular oxygen"/>
    <property type="evidence" value="ECO:0007669"/>
    <property type="project" value="UniProtKB-ARBA"/>
</dbReference>
<gene>
    <name evidence="12" type="ORF">GUY60_27130</name>
</gene>
<dbReference type="GO" id="GO:0016020">
    <property type="term" value="C:membrane"/>
    <property type="evidence" value="ECO:0007669"/>
    <property type="project" value="InterPro"/>
</dbReference>
<evidence type="ECO:0000313" key="13">
    <source>
        <dbReference type="Proteomes" id="UP000598297"/>
    </source>
</evidence>
<dbReference type="InterPro" id="IPR006311">
    <property type="entry name" value="TAT_signal"/>
</dbReference>
<feature type="compositionally biased region" description="Low complexity" evidence="10">
    <location>
        <begin position="50"/>
        <end position="63"/>
    </location>
</feature>
<dbReference type="PROSITE" id="PS51318">
    <property type="entry name" value="TAT"/>
    <property type="match status" value="1"/>
</dbReference>
<evidence type="ECO:0000256" key="8">
    <source>
        <dbReference type="ARBA" id="ARBA00029586"/>
    </source>
</evidence>
<dbReference type="GO" id="GO:0004497">
    <property type="term" value="F:monooxygenase activity"/>
    <property type="evidence" value="ECO:0007669"/>
    <property type="project" value="UniProtKB-ARBA"/>
</dbReference>
<evidence type="ECO:0000313" key="12">
    <source>
        <dbReference type="EMBL" id="NBE55033.1"/>
    </source>
</evidence>
<evidence type="ECO:0000256" key="6">
    <source>
        <dbReference type="ARBA" id="ARBA00023014"/>
    </source>
</evidence>
<dbReference type="GO" id="GO:0051537">
    <property type="term" value="F:2 iron, 2 sulfur cluster binding"/>
    <property type="evidence" value="ECO:0007669"/>
    <property type="project" value="UniProtKB-KW"/>
</dbReference>
<dbReference type="PANTHER" id="PTHR10134">
    <property type="entry name" value="CYTOCHROME B-C1 COMPLEX SUBUNIT RIESKE, MITOCHONDRIAL"/>
    <property type="match status" value="1"/>
</dbReference>
<evidence type="ECO:0000256" key="3">
    <source>
        <dbReference type="ARBA" id="ARBA00022714"/>
    </source>
</evidence>
<name>A0A964UVL0_9ACTN</name>